<gene>
    <name evidence="2" type="ordered locus">Acid_6865</name>
</gene>
<sequence>MSFLNGSIHRHQPQAERETAALAGPLGSFEYFGSSRVGSDLTSADHDALELRWIDPEMALRAGLRRVDSLTGSEIVGSRGGGDYSGILIPYFHPDSDQVRDYRLRRDRPDLEYDAAGSLKAKRKYLSPPGRSNMLYLPPRVSQSLLGDPKLPVVITEGEFKTLALWRAAHHRALSRPRFLPLGVSGVYNWRGTIGKANASDGSRMDVKGAIHDLDWIVWAGRPVVIAYDADAVTKELVRVARSALAAHLRGRGALVGFLEGISKGARGSTTILQPWVPTWCSTRLHMSISRARYGRRTYCAPSRP</sequence>
<reference evidence="2" key="1">
    <citation type="submission" date="2006-10" db="EMBL/GenBank/DDBJ databases">
        <title>Complete sequence of Solibacter usitatus Ellin6076.</title>
        <authorList>
            <consortium name="US DOE Joint Genome Institute"/>
            <person name="Copeland A."/>
            <person name="Lucas S."/>
            <person name="Lapidus A."/>
            <person name="Barry K."/>
            <person name="Detter J.C."/>
            <person name="Glavina del Rio T."/>
            <person name="Hammon N."/>
            <person name="Israni S."/>
            <person name="Dalin E."/>
            <person name="Tice H."/>
            <person name="Pitluck S."/>
            <person name="Thompson L.S."/>
            <person name="Brettin T."/>
            <person name="Bruce D."/>
            <person name="Han C."/>
            <person name="Tapia R."/>
            <person name="Gilna P."/>
            <person name="Schmutz J."/>
            <person name="Larimer F."/>
            <person name="Land M."/>
            <person name="Hauser L."/>
            <person name="Kyrpides N."/>
            <person name="Mikhailova N."/>
            <person name="Janssen P.H."/>
            <person name="Kuske C.R."/>
            <person name="Richardson P."/>
        </authorList>
    </citation>
    <scope>NUCLEOTIDE SEQUENCE</scope>
    <source>
        <strain evidence="2">Ellin6076</strain>
    </source>
</reference>
<dbReference type="EMBL" id="CP000473">
    <property type="protein sequence ID" value="ABJ87780.1"/>
    <property type="molecule type" value="Genomic_DNA"/>
</dbReference>
<dbReference type="AlphaFoldDB" id="Q01RE0"/>
<organism evidence="2">
    <name type="scientific">Solibacter usitatus (strain Ellin6076)</name>
    <dbReference type="NCBI Taxonomy" id="234267"/>
    <lineage>
        <taxon>Bacteria</taxon>
        <taxon>Pseudomonadati</taxon>
        <taxon>Acidobacteriota</taxon>
        <taxon>Terriglobia</taxon>
        <taxon>Bryobacterales</taxon>
        <taxon>Solibacteraceae</taxon>
        <taxon>Candidatus Solibacter</taxon>
    </lineage>
</organism>
<evidence type="ECO:0000313" key="2">
    <source>
        <dbReference type="EMBL" id="ABJ87780.1"/>
    </source>
</evidence>
<protein>
    <recommendedName>
        <fullName evidence="1">DUF3854 domain-containing protein</fullName>
    </recommendedName>
</protein>
<evidence type="ECO:0000259" key="1">
    <source>
        <dbReference type="Pfam" id="PF12965"/>
    </source>
</evidence>
<dbReference type="HOGENOM" id="CLU_911838_0_0_0"/>
<proteinExistence type="predicted"/>
<dbReference type="InParanoid" id="Q01RE0"/>
<dbReference type="InterPro" id="IPR024385">
    <property type="entry name" value="DUF3854"/>
</dbReference>
<accession>Q01RE0</accession>
<dbReference type="Pfam" id="PF12965">
    <property type="entry name" value="DUF3854"/>
    <property type="match status" value="1"/>
</dbReference>
<name>Q01RE0_SOLUE</name>
<dbReference type="KEGG" id="sus:Acid_6865"/>
<dbReference type="eggNOG" id="COG5545">
    <property type="taxonomic scope" value="Bacteria"/>
</dbReference>
<dbReference type="STRING" id="234267.Acid_6865"/>
<feature type="domain" description="DUF3854" evidence="1">
    <location>
        <begin position="144"/>
        <end position="257"/>
    </location>
</feature>